<feature type="non-terminal residue" evidence="2">
    <location>
        <position position="197"/>
    </location>
</feature>
<gene>
    <name evidence="2" type="ORF">FRX31_016681</name>
</gene>
<dbReference type="PANTHER" id="PTHR31286">
    <property type="entry name" value="GLYCINE-RICH CELL WALL STRUCTURAL PROTEIN 1.8-LIKE"/>
    <property type="match status" value="1"/>
</dbReference>
<evidence type="ECO:0000313" key="2">
    <source>
        <dbReference type="EMBL" id="KAF5193731.1"/>
    </source>
</evidence>
<dbReference type="OrthoDB" id="1924068at2759"/>
<accession>A0A7J6W8X1</accession>
<dbReference type="PANTHER" id="PTHR31286:SF60">
    <property type="entry name" value="PROTEIN, PUTATIVE-RELATED"/>
    <property type="match status" value="1"/>
</dbReference>
<evidence type="ECO:0000313" key="3">
    <source>
        <dbReference type="Proteomes" id="UP000554482"/>
    </source>
</evidence>
<sequence length="197" mass="21904">MGYYASVQIDTDLSKRIPDKILVEVEDKNVEFWQEVQVGRLPKICNNCKIVGHSVSEYRHLQHDPEKGGKGKEIVKETFNSKLLQPVNMDVMSKSKKKRWRRKNNILQARKSTSDAAQNDLEASGSGAGEGSTVALVVVEEGPVLKEAAIEVLLENEKRVVEPGVDTVLVNANVVVTLVSNKFGCLETTEHKDFDQT</sequence>
<dbReference type="Proteomes" id="UP000554482">
    <property type="component" value="Unassembled WGS sequence"/>
</dbReference>
<dbReference type="EMBL" id="JABWDY010019698">
    <property type="protein sequence ID" value="KAF5193731.1"/>
    <property type="molecule type" value="Genomic_DNA"/>
</dbReference>
<organism evidence="2 3">
    <name type="scientific">Thalictrum thalictroides</name>
    <name type="common">Rue-anemone</name>
    <name type="synonym">Anemone thalictroides</name>
    <dbReference type="NCBI Taxonomy" id="46969"/>
    <lineage>
        <taxon>Eukaryota</taxon>
        <taxon>Viridiplantae</taxon>
        <taxon>Streptophyta</taxon>
        <taxon>Embryophyta</taxon>
        <taxon>Tracheophyta</taxon>
        <taxon>Spermatophyta</taxon>
        <taxon>Magnoliopsida</taxon>
        <taxon>Ranunculales</taxon>
        <taxon>Ranunculaceae</taxon>
        <taxon>Thalictroideae</taxon>
        <taxon>Thalictrum</taxon>
    </lineage>
</organism>
<dbReference type="InterPro" id="IPR040256">
    <property type="entry name" value="At4g02000-like"/>
</dbReference>
<name>A0A7J6W8X1_THATH</name>
<protein>
    <submittedName>
        <fullName evidence="2">Uncharacterized protein</fullName>
    </submittedName>
</protein>
<evidence type="ECO:0000256" key="1">
    <source>
        <dbReference type="SAM" id="MobiDB-lite"/>
    </source>
</evidence>
<comment type="caution">
    <text evidence="2">The sequence shown here is derived from an EMBL/GenBank/DDBJ whole genome shotgun (WGS) entry which is preliminary data.</text>
</comment>
<dbReference type="AlphaFoldDB" id="A0A7J6W8X1"/>
<feature type="compositionally biased region" description="Polar residues" evidence="1">
    <location>
        <begin position="105"/>
        <end position="117"/>
    </location>
</feature>
<reference evidence="2 3" key="1">
    <citation type="submission" date="2020-06" db="EMBL/GenBank/DDBJ databases">
        <title>Transcriptomic and genomic resources for Thalictrum thalictroides and T. hernandezii: Facilitating candidate gene discovery in an emerging model plant lineage.</title>
        <authorList>
            <person name="Arias T."/>
            <person name="Riano-Pachon D.M."/>
            <person name="Di Stilio V.S."/>
        </authorList>
    </citation>
    <scope>NUCLEOTIDE SEQUENCE [LARGE SCALE GENOMIC DNA]</scope>
    <source>
        <strain evidence="3">cv. WT478/WT964</strain>
        <tissue evidence="2">Leaves</tissue>
    </source>
</reference>
<proteinExistence type="predicted"/>
<feature type="region of interest" description="Disordered" evidence="1">
    <location>
        <begin position="102"/>
        <end position="129"/>
    </location>
</feature>
<keyword evidence="3" id="KW-1185">Reference proteome</keyword>